<name>A0A1Z4M1S3_9CYAN</name>
<keyword evidence="2" id="KW-1185">Reference proteome</keyword>
<dbReference type="EMBL" id="AP018227">
    <property type="protein sequence ID" value="BAY87417.1"/>
    <property type="molecule type" value="Genomic_DNA"/>
</dbReference>
<dbReference type="Proteomes" id="UP000218418">
    <property type="component" value="Chromosome"/>
</dbReference>
<dbReference type="PANTHER" id="PTHR34685:SF2">
    <property type="entry name" value="RED CHLOROPHYLL CATABOLITE REDUCTASE, CHLOROPLASTIC"/>
    <property type="match status" value="1"/>
</dbReference>
<dbReference type="GO" id="GO:0051743">
    <property type="term" value="F:red chlorophyll catabolite reductase activity"/>
    <property type="evidence" value="ECO:0007669"/>
    <property type="project" value="InterPro"/>
</dbReference>
<dbReference type="Pfam" id="PF06405">
    <property type="entry name" value="RCC_reductase"/>
    <property type="match status" value="1"/>
</dbReference>
<protein>
    <submittedName>
        <fullName evidence="1">Red chlorophyll catabolite reductase</fullName>
    </submittedName>
</protein>
<dbReference type="InterPro" id="IPR009439">
    <property type="entry name" value="RCC_reductase"/>
</dbReference>
<accession>A0A1Z4M1S3</accession>
<dbReference type="Gene3D" id="3.40.1500.20">
    <property type="match status" value="1"/>
</dbReference>
<evidence type="ECO:0000313" key="1">
    <source>
        <dbReference type="EMBL" id="BAY87417.1"/>
    </source>
</evidence>
<proteinExistence type="predicted"/>
<evidence type="ECO:0000313" key="2">
    <source>
        <dbReference type="Proteomes" id="UP000218418"/>
    </source>
</evidence>
<dbReference type="PANTHER" id="PTHR34685">
    <property type="entry name" value="RED CHLOROPHYLL CATABOLITE REDUCTASE, CHLOROPLASTIC"/>
    <property type="match status" value="1"/>
</dbReference>
<dbReference type="AlphaFoldDB" id="A0A1Z4M1S3"/>
<gene>
    <name evidence="1" type="ORF">NIES267_69390</name>
</gene>
<reference evidence="1 2" key="1">
    <citation type="submission" date="2017-06" db="EMBL/GenBank/DDBJ databases">
        <title>Genome sequencing of cyanobaciteial culture collection at National Institute for Environmental Studies (NIES).</title>
        <authorList>
            <person name="Hirose Y."/>
            <person name="Shimura Y."/>
            <person name="Fujisawa T."/>
            <person name="Nakamura Y."/>
            <person name="Kawachi M."/>
        </authorList>
    </citation>
    <scope>NUCLEOTIDE SEQUENCE [LARGE SCALE GENOMIC DNA]</scope>
    <source>
        <strain evidence="1 2">NIES-267</strain>
    </source>
</reference>
<sequence>MQDNKYLFEQLWGITCELKQKIETRFDLHLKTSTQDLQEFSSQDGNLKGSLNALKGEEIDWLVHSWLGNPGKSNFSTMRLTTWLSSHVQVPHLAFEFGTLPHILFYMDYIPRTDLYTDLEYLNRYYEPVNETFLKLQANSDLTPFVSKSAYIRSFQSPVSLCYTCLPNGDTINLIRTVANEMTERWLTWVDEAASVPENMRPGLTERDLFIRRKSSENDPGNQMAAQMLGTELTDKLVKALWGGL</sequence>
<organism evidence="1 2">
    <name type="scientific">Calothrix parasitica NIES-267</name>
    <dbReference type="NCBI Taxonomy" id="1973488"/>
    <lineage>
        <taxon>Bacteria</taxon>
        <taxon>Bacillati</taxon>
        <taxon>Cyanobacteriota</taxon>
        <taxon>Cyanophyceae</taxon>
        <taxon>Nostocales</taxon>
        <taxon>Calotrichaceae</taxon>
        <taxon>Calothrix</taxon>
    </lineage>
</organism>
<dbReference type="OrthoDB" id="6397580at2"/>